<dbReference type="PRINTS" id="PR00996">
    <property type="entry name" value="CHERMTFRASE"/>
</dbReference>
<dbReference type="Gene3D" id="1.25.40.1040">
    <property type="match status" value="1"/>
</dbReference>
<keyword evidence="4" id="KW-0802">TPR repeat</keyword>
<dbReference type="CDD" id="cd02440">
    <property type="entry name" value="AdoMet_MTases"/>
    <property type="match status" value="1"/>
</dbReference>
<reference evidence="7" key="1">
    <citation type="submission" date="2008-04" db="EMBL/GenBank/DDBJ databases">
        <title>Complete sequence of chromosome of Nostoc punctiforme ATCC 29133.</title>
        <authorList>
            <consortium name="US DOE Joint Genome Institute"/>
            <person name="Copeland A."/>
            <person name="Lucas S."/>
            <person name="Lapidus A."/>
            <person name="Glavina del Rio T."/>
            <person name="Dalin E."/>
            <person name="Tice H."/>
            <person name="Pitluck S."/>
            <person name="Chain P."/>
            <person name="Malfatti S."/>
            <person name="Shin M."/>
            <person name="Vergez L."/>
            <person name="Schmutz J."/>
            <person name="Larimer F."/>
            <person name="Land M."/>
            <person name="Hauser L."/>
            <person name="Kyrpides N."/>
            <person name="Kim E."/>
            <person name="Meeks J.C."/>
            <person name="Elhai J."/>
            <person name="Campbell E.L."/>
            <person name="Thiel T."/>
            <person name="Longmire J."/>
            <person name="Potts M."/>
            <person name="Atlas R."/>
        </authorList>
    </citation>
    <scope>NUCLEOTIDE SEQUENCE [LARGE SCALE GENOMIC DNA]</scope>
    <source>
        <strain evidence="7">ATCC 29133 / PCC 73102</strain>
    </source>
</reference>
<evidence type="ECO:0000256" key="2">
    <source>
        <dbReference type="ARBA" id="ARBA00022679"/>
    </source>
</evidence>
<feature type="domain" description="CheR-type methyltransferase" evidence="5">
    <location>
        <begin position="1"/>
        <end position="262"/>
    </location>
</feature>
<dbReference type="PROSITE" id="PS50123">
    <property type="entry name" value="CHER"/>
    <property type="match status" value="1"/>
</dbReference>
<name>B2J4R2_NOSP7</name>
<dbReference type="STRING" id="63737.Npun_R0248"/>
<dbReference type="PANTHER" id="PTHR24422">
    <property type="entry name" value="CHEMOTAXIS PROTEIN METHYLTRANSFERASE"/>
    <property type="match status" value="1"/>
</dbReference>
<organism evidence="6 7">
    <name type="scientific">Nostoc punctiforme (strain ATCC 29133 / PCC 73102)</name>
    <dbReference type="NCBI Taxonomy" id="63737"/>
    <lineage>
        <taxon>Bacteria</taxon>
        <taxon>Bacillati</taxon>
        <taxon>Cyanobacteriota</taxon>
        <taxon>Cyanophyceae</taxon>
        <taxon>Nostocales</taxon>
        <taxon>Nostocaceae</taxon>
        <taxon>Nostoc</taxon>
    </lineage>
</organism>
<dbReference type="EnsemblBacteria" id="ACC79034">
    <property type="protein sequence ID" value="ACC79034"/>
    <property type="gene ID" value="Npun_R0248"/>
</dbReference>
<gene>
    <name evidence="6" type="ordered locus">Npun_R0248</name>
</gene>
<accession>B2J4R2</accession>
<dbReference type="PROSITE" id="PS50005">
    <property type="entry name" value="TPR"/>
    <property type="match status" value="1"/>
</dbReference>
<dbReference type="InterPro" id="IPR050903">
    <property type="entry name" value="Bact_Chemotaxis_MeTrfase"/>
</dbReference>
<dbReference type="GO" id="GO:0008983">
    <property type="term" value="F:protein-glutamate O-methyltransferase activity"/>
    <property type="evidence" value="ECO:0007669"/>
    <property type="project" value="UniProtKB-EC"/>
</dbReference>
<keyword evidence="7" id="KW-1185">Reference proteome</keyword>
<dbReference type="Proteomes" id="UP000001191">
    <property type="component" value="Chromosome"/>
</dbReference>
<keyword evidence="1 6" id="KW-0489">Methyltransferase</keyword>
<dbReference type="InterPro" id="IPR022642">
    <property type="entry name" value="CheR_C"/>
</dbReference>
<keyword evidence="3" id="KW-0949">S-adenosyl-L-methionine</keyword>
<dbReference type="SMART" id="SM00028">
    <property type="entry name" value="TPR"/>
    <property type="match status" value="1"/>
</dbReference>
<dbReference type="eggNOG" id="COG1352">
    <property type="taxonomic scope" value="Bacteria"/>
</dbReference>
<keyword evidence="2 6" id="KW-0808">Transferase</keyword>
<dbReference type="Gene3D" id="3.40.50.150">
    <property type="entry name" value="Vaccinia Virus protein VP39"/>
    <property type="match status" value="1"/>
</dbReference>
<protein>
    <submittedName>
        <fullName evidence="6">MCP methyltransferase, CheR-type with Tpr repeats</fullName>
        <ecNumber evidence="6">2.1.1.80</ecNumber>
    </submittedName>
</protein>
<dbReference type="InterPro" id="IPR011990">
    <property type="entry name" value="TPR-like_helical_dom_sf"/>
</dbReference>
<dbReference type="EC" id="2.1.1.80" evidence="6"/>
<dbReference type="GO" id="GO:0032259">
    <property type="term" value="P:methylation"/>
    <property type="evidence" value="ECO:0007669"/>
    <property type="project" value="UniProtKB-KW"/>
</dbReference>
<evidence type="ECO:0000256" key="1">
    <source>
        <dbReference type="ARBA" id="ARBA00022603"/>
    </source>
</evidence>
<evidence type="ECO:0000256" key="4">
    <source>
        <dbReference type="PROSITE-ProRule" id="PRU00339"/>
    </source>
</evidence>
<dbReference type="SMART" id="SM00138">
    <property type="entry name" value="MeTrc"/>
    <property type="match status" value="1"/>
</dbReference>
<dbReference type="AlphaFoldDB" id="B2J4R2"/>
<dbReference type="EMBL" id="CP001037">
    <property type="protein sequence ID" value="ACC79034.1"/>
    <property type="molecule type" value="Genomic_DNA"/>
</dbReference>
<evidence type="ECO:0000313" key="6">
    <source>
        <dbReference type="EMBL" id="ACC79034.1"/>
    </source>
</evidence>
<dbReference type="SMR" id="B2J4R2"/>
<dbReference type="PhylomeDB" id="B2J4R2"/>
<dbReference type="OrthoDB" id="9799157at2"/>
<dbReference type="Pfam" id="PF01739">
    <property type="entry name" value="CheR"/>
    <property type="match status" value="1"/>
</dbReference>
<evidence type="ECO:0000259" key="5">
    <source>
        <dbReference type="PROSITE" id="PS50123"/>
    </source>
</evidence>
<evidence type="ECO:0000256" key="3">
    <source>
        <dbReference type="ARBA" id="ARBA00022691"/>
    </source>
</evidence>
<dbReference type="InterPro" id="IPR019734">
    <property type="entry name" value="TPR_rpt"/>
</dbReference>
<dbReference type="PANTHER" id="PTHR24422:SF19">
    <property type="entry name" value="CHEMOTAXIS PROTEIN METHYLTRANSFERASE"/>
    <property type="match status" value="1"/>
</dbReference>
<sequence>MVLSAIATLLNQAIGLDPDTLGSNRIARAVENRRLGCKLPDMESYWVRLQTSTLELEELIELLIVPETWFFRDGKPFDYLKTYVTDQWRLLPNRNILQLLSVPCSTGEEPYSMAIALLEAGLHPKQFAIDAIDISHRSLAKAKRGVYTKNSFRGDAWTERERYFQQTAEGYELCQSVRELVNFQQGNVMTSLALTQKQYDIIFCRNLLIYLQSEACSQVLAAIDRLLRPGGLLFVGASETAKIVADQYTSTRKPFTFAYRKSEPPLPKLELLNITQFQSATLQNPVKQSLGVKNYSAIDTQQIKESNISASSNRSSSESTPSVDLQTVKKLADEGRSPEAITLCKSYLIHHPTSAAAYLILGALYQADQQNHQAEQCFQRAIYLEPTSYQALVHLALLKEHQGDTVGAKIIQQRIQRLQSSLRTEA</sequence>
<dbReference type="InterPro" id="IPR000780">
    <property type="entry name" value="CheR_MeTrfase"/>
</dbReference>
<dbReference type="HOGENOM" id="CLU_025854_4_0_3"/>
<dbReference type="SUPFAM" id="SSF48452">
    <property type="entry name" value="TPR-like"/>
    <property type="match status" value="1"/>
</dbReference>
<reference evidence="6 7" key="2">
    <citation type="journal article" date="2013" name="Plant Physiol.">
        <title>A Nostoc punctiforme Sugar Transporter Necessary to Establish a Cyanobacterium-Plant Symbiosis.</title>
        <authorList>
            <person name="Ekman M."/>
            <person name="Picossi S."/>
            <person name="Campbell E.L."/>
            <person name="Meeks J.C."/>
            <person name="Flores E."/>
        </authorList>
    </citation>
    <scope>NUCLEOTIDE SEQUENCE [LARGE SCALE GENOMIC DNA]</scope>
    <source>
        <strain evidence="7">ATCC 29133 / PCC 73102</strain>
    </source>
</reference>
<dbReference type="BRENDA" id="2.1.1.80">
    <property type="organism ID" value="4370"/>
</dbReference>
<feature type="repeat" description="TPR" evidence="4">
    <location>
        <begin position="355"/>
        <end position="388"/>
    </location>
</feature>
<dbReference type="SUPFAM" id="SSF53335">
    <property type="entry name" value="S-adenosyl-L-methionine-dependent methyltransferases"/>
    <property type="match status" value="1"/>
</dbReference>
<dbReference type="RefSeq" id="WP_012407061.1">
    <property type="nucleotide sequence ID" value="NC_010628.1"/>
</dbReference>
<dbReference type="InterPro" id="IPR029063">
    <property type="entry name" value="SAM-dependent_MTases_sf"/>
</dbReference>
<dbReference type="KEGG" id="npu:Npun_R0248"/>
<proteinExistence type="predicted"/>
<evidence type="ECO:0000313" key="7">
    <source>
        <dbReference type="Proteomes" id="UP000001191"/>
    </source>
</evidence>